<protein>
    <submittedName>
        <fullName evidence="2">TerB family tellurite resistance protein</fullName>
    </submittedName>
</protein>
<reference evidence="2 3" key="3">
    <citation type="submission" date="2019-11" db="EMBL/GenBank/DDBJ databases">
        <title>Type strains purchased from KCTC, JCM and DSMZ.</title>
        <authorList>
            <person name="Lu H."/>
        </authorList>
    </citation>
    <scope>NUCLEOTIDE SEQUENCE [LARGE SCALE GENOMIC DNA]</scope>
    <source>
        <strain evidence="2 3">KCTC 52429</strain>
    </source>
</reference>
<organism evidence="2 3">
    <name type="scientific">Pseudoduganella buxea</name>
    <dbReference type="NCBI Taxonomy" id="1949069"/>
    <lineage>
        <taxon>Bacteria</taxon>
        <taxon>Pseudomonadati</taxon>
        <taxon>Pseudomonadota</taxon>
        <taxon>Betaproteobacteria</taxon>
        <taxon>Burkholderiales</taxon>
        <taxon>Oxalobacteraceae</taxon>
        <taxon>Telluria group</taxon>
        <taxon>Pseudoduganella</taxon>
    </lineage>
</organism>
<evidence type="ECO:0000313" key="1">
    <source>
        <dbReference type="EMBL" id="GGC16291.1"/>
    </source>
</evidence>
<sequence>MRSYPQNSANAAGRLLALAMVIDGNLAPAELRTLSATHLLDEIDIDVDTFQGLIGDLCEDMLESAGGQRNVELEPDTLDTLLAEIADPLLRRKLLGAMSKIADADGVLTDAEATLLAHAAAAWSGDKLPAAA</sequence>
<dbReference type="SUPFAM" id="SSF158682">
    <property type="entry name" value="TerB-like"/>
    <property type="match status" value="1"/>
</dbReference>
<keyword evidence="4" id="KW-1185">Reference proteome</keyword>
<reference evidence="4" key="2">
    <citation type="journal article" date="2019" name="Int. J. Syst. Evol. Microbiol.">
        <title>The Global Catalogue of Microorganisms (GCM) 10K type strain sequencing project: providing services to taxonomists for standard genome sequencing and annotation.</title>
        <authorList>
            <consortium name="The Broad Institute Genomics Platform"/>
            <consortium name="The Broad Institute Genome Sequencing Center for Infectious Disease"/>
            <person name="Wu L."/>
            <person name="Ma J."/>
        </authorList>
    </citation>
    <scope>NUCLEOTIDE SEQUENCE [LARGE SCALE GENOMIC DNA]</scope>
    <source>
        <strain evidence="4">CGMCC 1.15931</strain>
    </source>
</reference>
<name>A0A6I3SUN4_9BURK</name>
<evidence type="ECO:0000313" key="2">
    <source>
        <dbReference type="EMBL" id="MTV52888.1"/>
    </source>
</evidence>
<reference evidence="1" key="1">
    <citation type="journal article" date="2014" name="Int. J. Syst. Evol. Microbiol.">
        <title>Complete genome of a new Firmicutes species belonging to the dominant human colonic microbiota ('Ruminococcus bicirculans') reveals two chromosomes and a selective capacity to utilize plant glucans.</title>
        <authorList>
            <consortium name="NISC Comparative Sequencing Program"/>
            <person name="Wegmann U."/>
            <person name="Louis P."/>
            <person name="Goesmann A."/>
            <person name="Henrissat B."/>
            <person name="Duncan S.H."/>
            <person name="Flint H.J."/>
        </authorList>
    </citation>
    <scope>NUCLEOTIDE SEQUENCE</scope>
    <source>
        <strain evidence="1">CGMCC 1.15931</strain>
    </source>
</reference>
<reference evidence="1" key="4">
    <citation type="submission" date="2024-05" db="EMBL/GenBank/DDBJ databases">
        <authorList>
            <person name="Sun Q."/>
            <person name="Zhou Y."/>
        </authorList>
    </citation>
    <scope>NUCLEOTIDE SEQUENCE</scope>
    <source>
        <strain evidence="1">CGMCC 1.15931</strain>
    </source>
</reference>
<dbReference type="EMBL" id="WNKZ01000019">
    <property type="protein sequence ID" value="MTV52888.1"/>
    <property type="molecule type" value="Genomic_DNA"/>
</dbReference>
<dbReference type="RefSeq" id="WP_155470214.1">
    <property type="nucleotide sequence ID" value="NZ_BMKG01000021.1"/>
</dbReference>
<proteinExistence type="predicted"/>
<dbReference type="Gene3D" id="1.10.3680.10">
    <property type="entry name" value="TerB-like"/>
    <property type="match status" value="1"/>
</dbReference>
<dbReference type="Proteomes" id="UP000622638">
    <property type="component" value="Unassembled WGS sequence"/>
</dbReference>
<dbReference type="OrthoDB" id="8526975at2"/>
<dbReference type="EMBL" id="BMKG01000021">
    <property type="protein sequence ID" value="GGC16291.1"/>
    <property type="molecule type" value="Genomic_DNA"/>
</dbReference>
<dbReference type="CDD" id="cd07177">
    <property type="entry name" value="terB_like"/>
    <property type="match status" value="1"/>
</dbReference>
<evidence type="ECO:0000313" key="3">
    <source>
        <dbReference type="Proteomes" id="UP000430634"/>
    </source>
</evidence>
<dbReference type="AlphaFoldDB" id="A0A6I3SUN4"/>
<comment type="caution">
    <text evidence="2">The sequence shown here is derived from an EMBL/GenBank/DDBJ whole genome shotgun (WGS) entry which is preliminary data.</text>
</comment>
<gene>
    <name evidence="1" type="ORF">GCM10011572_42060</name>
    <name evidence="2" type="ORF">GM672_09110</name>
</gene>
<evidence type="ECO:0000313" key="4">
    <source>
        <dbReference type="Proteomes" id="UP000622638"/>
    </source>
</evidence>
<dbReference type="InterPro" id="IPR029024">
    <property type="entry name" value="TerB-like"/>
</dbReference>
<dbReference type="Proteomes" id="UP000430634">
    <property type="component" value="Unassembled WGS sequence"/>
</dbReference>
<accession>A0A6I3SUN4</accession>